<dbReference type="InterPro" id="IPR050143">
    <property type="entry name" value="TRIM/RBCC"/>
</dbReference>
<dbReference type="InterPro" id="IPR003879">
    <property type="entry name" value="Butyrophylin_SPRY"/>
</dbReference>
<evidence type="ECO:0000256" key="1">
    <source>
        <dbReference type="ARBA" id="ARBA00022723"/>
    </source>
</evidence>
<keyword evidence="1" id="KW-0479">Metal-binding</keyword>
<dbReference type="InterPro" id="IPR001870">
    <property type="entry name" value="B30.2/SPRY"/>
</dbReference>
<dbReference type="Pfam" id="PF00643">
    <property type="entry name" value="zf-B_box"/>
    <property type="match status" value="1"/>
</dbReference>
<dbReference type="InterPro" id="IPR013083">
    <property type="entry name" value="Znf_RING/FYVE/PHD"/>
</dbReference>
<dbReference type="SUPFAM" id="SSF49899">
    <property type="entry name" value="Concanavalin A-like lectins/glucanases"/>
    <property type="match status" value="1"/>
</dbReference>
<dbReference type="FunFam" id="2.60.120.920:FF:000004">
    <property type="entry name" value="Butyrophilin subfamily 1 member A1"/>
    <property type="match status" value="1"/>
</dbReference>
<dbReference type="Pfam" id="PF13765">
    <property type="entry name" value="PRY"/>
    <property type="match status" value="1"/>
</dbReference>
<dbReference type="SMART" id="SM00184">
    <property type="entry name" value="RING"/>
    <property type="match status" value="1"/>
</dbReference>
<evidence type="ECO:0000256" key="5">
    <source>
        <dbReference type="SAM" id="Coils"/>
    </source>
</evidence>
<dbReference type="InterPro" id="IPR043136">
    <property type="entry name" value="B30.2/SPRY_sf"/>
</dbReference>
<dbReference type="SMART" id="SM00589">
    <property type="entry name" value="PRY"/>
    <property type="match status" value="1"/>
</dbReference>
<dbReference type="SUPFAM" id="SSF57850">
    <property type="entry name" value="RING/U-box"/>
    <property type="match status" value="1"/>
</dbReference>
<dbReference type="CDD" id="cd16594">
    <property type="entry name" value="RING-HC_TRIM7-like_C-IV"/>
    <property type="match status" value="1"/>
</dbReference>
<evidence type="ECO:0000256" key="4">
    <source>
        <dbReference type="PROSITE-ProRule" id="PRU00024"/>
    </source>
</evidence>
<evidence type="ECO:0000256" key="3">
    <source>
        <dbReference type="ARBA" id="ARBA00022833"/>
    </source>
</evidence>
<dbReference type="InterPro" id="IPR013320">
    <property type="entry name" value="ConA-like_dom_sf"/>
</dbReference>
<dbReference type="KEGG" id="gsh:117363130"/>
<dbReference type="Gene3D" id="3.30.40.10">
    <property type="entry name" value="Zinc/RING finger domain, C3HC4 (zinc finger)"/>
    <property type="match status" value="1"/>
</dbReference>
<evidence type="ECO:0000259" key="8">
    <source>
        <dbReference type="PROSITE" id="PS50188"/>
    </source>
</evidence>
<dbReference type="Gene3D" id="3.30.160.60">
    <property type="entry name" value="Classic Zinc Finger"/>
    <property type="match status" value="1"/>
</dbReference>
<dbReference type="SUPFAM" id="SSF57845">
    <property type="entry name" value="B-box zinc-binding domain"/>
    <property type="match status" value="1"/>
</dbReference>
<evidence type="ECO:0000313" key="9">
    <source>
        <dbReference type="Proteomes" id="UP000515159"/>
    </source>
</evidence>
<dbReference type="GeneID" id="117363130"/>
<proteinExistence type="predicted"/>
<accession>A0A6P8RM04</accession>
<dbReference type="FunCoup" id="A0A6P8RM04">
    <property type="interactions" value="2350"/>
</dbReference>
<dbReference type="InterPro" id="IPR006574">
    <property type="entry name" value="PRY"/>
</dbReference>
<dbReference type="PROSITE" id="PS50119">
    <property type="entry name" value="ZF_BBOX"/>
    <property type="match status" value="1"/>
</dbReference>
<dbReference type="Proteomes" id="UP000515159">
    <property type="component" value="Chromosome 6"/>
</dbReference>
<dbReference type="OrthoDB" id="6105938at2759"/>
<dbReference type="PRINTS" id="PR01407">
    <property type="entry name" value="BUTYPHLNCDUF"/>
</dbReference>
<organism evidence="9 10">
    <name type="scientific">Geotrypetes seraphini</name>
    <name type="common">Gaboon caecilian</name>
    <name type="synonym">Caecilia seraphini</name>
    <dbReference type="NCBI Taxonomy" id="260995"/>
    <lineage>
        <taxon>Eukaryota</taxon>
        <taxon>Metazoa</taxon>
        <taxon>Chordata</taxon>
        <taxon>Craniata</taxon>
        <taxon>Vertebrata</taxon>
        <taxon>Euteleostomi</taxon>
        <taxon>Amphibia</taxon>
        <taxon>Gymnophiona</taxon>
        <taxon>Geotrypetes</taxon>
    </lineage>
</organism>
<feature type="coiled-coil region" evidence="5">
    <location>
        <begin position="159"/>
        <end position="240"/>
    </location>
</feature>
<protein>
    <submittedName>
        <fullName evidence="10">E3 ubiquitin-protein ligase TRIM39-like isoform X1</fullName>
    </submittedName>
</protein>
<feature type="domain" description="B30.2/SPRY" evidence="8">
    <location>
        <begin position="284"/>
        <end position="475"/>
    </location>
</feature>
<name>A0A6P8RM04_GEOSA</name>
<dbReference type="InterPro" id="IPR017907">
    <property type="entry name" value="Znf_RING_CS"/>
</dbReference>
<dbReference type="AlphaFoldDB" id="A0A6P8RM04"/>
<dbReference type="CDD" id="cd13733">
    <property type="entry name" value="SPRY_PRY_C-I_1"/>
    <property type="match status" value="1"/>
</dbReference>
<dbReference type="Pfam" id="PF00622">
    <property type="entry name" value="SPRY"/>
    <property type="match status" value="1"/>
</dbReference>
<evidence type="ECO:0000259" key="7">
    <source>
        <dbReference type="PROSITE" id="PS50119"/>
    </source>
</evidence>
<dbReference type="RefSeq" id="XP_033806344.1">
    <property type="nucleotide sequence ID" value="XM_033950453.1"/>
</dbReference>
<evidence type="ECO:0000313" key="10">
    <source>
        <dbReference type="RefSeq" id="XP_033806344.1"/>
    </source>
</evidence>
<dbReference type="PANTHER" id="PTHR24103">
    <property type="entry name" value="E3 UBIQUITIN-PROTEIN LIGASE TRIM"/>
    <property type="match status" value="1"/>
</dbReference>
<evidence type="ECO:0000259" key="6">
    <source>
        <dbReference type="PROSITE" id="PS50089"/>
    </source>
</evidence>
<dbReference type="PROSITE" id="PS00518">
    <property type="entry name" value="ZF_RING_1"/>
    <property type="match status" value="1"/>
</dbReference>
<dbReference type="Pfam" id="PF15227">
    <property type="entry name" value="zf-C3HC4_4"/>
    <property type="match status" value="1"/>
</dbReference>
<dbReference type="Gene3D" id="2.60.120.920">
    <property type="match status" value="1"/>
</dbReference>
<keyword evidence="9" id="KW-1185">Reference proteome</keyword>
<dbReference type="PROSITE" id="PS50188">
    <property type="entry name" value="B302_SPRY"/>
    <property type="match status" value="1"/>
</dbReference>
<keyword evidence="2 4" id="KW-0863">Zinc-finger</keyword>
<reference evidence="10" key="1">
    <citation type="submission" date="2025-08" db="UniProtKB">
        <authorList>
            <consortium name="RefSeq"/>
        </authorList>
    </citation>
    <scope>IDENTIFICATION</scope>
</reference>
<dbReference type="InParanoid" id="A0A6P8RM04"/>
<keyword evidence="3" id="KW-0862">Zinc</keyword>
<keyword evidence="5" id="KW-0175">Coiled coil</keyword>
<evidence type="ECO:0000256" key="2">
    <source>
        <dbReference type="ARBA" id="ARBA00022771"/>
    </source>
</evidence>
<gene>
    <name evidence="10" type="primary">LOC117363130</name>
</gene>
<dbReference type="SMART" id="SM00336">
    <property type="entry name" value="BBOX"/>
    <property type="match status" value="1"/>
</dbReference>
<dbReference type="InterPro" id="IPR003877">
    <property type="entry name" value="SPRY_dom"/>
</dbReference>
<dbReference type="GO" id="GO:0008270">
    <property type="term" value="F:zinc ion binding"/>
    <property type="evidence" value="ECO:0007669"/>
    <property type="project" value="UniProtKB-KW"/>
</dbReference>
<feature type="domain" description="RING-type" evidence="6">
    <location>
        <begin position="16"/>
        <end position="57"/>
    </location>
</feature>
<feature type="domain" description="B box-type" evidence="7">
    <location>
        <begin position="89"/>
        <end position="130"/>
    </location>
</feature>
<dbReference type="SMART" id="SM00449">
    <property type="entry name" value="SPRY"/>
    <property type="match status" value="1"/>
</dbReference>
<dbReference type="InterPro" id="IPR001841">
    <property type="entry name" value="Znf_RING"/>
</dbReference>
<sequence length="475" mass="54570">MAAANPLESLREEASCSICLDYFTDPVTTDCGHNFCRSCITQAWEGRDPDSPCPQCKKRSRNRNLRSNRQLANVIEIARKLSQACERPKEENRCEKHEEELMLFCELDQRAICGVCGRSRDHRSHPVIPMEEAEQDYKEKFKMHLESLRKHGEALLKFKSAEEKKAEELRSEAQIKRQKVESEFEELLQFLDKEKQFLLSKLEEEEKQILQRIGENVSQLQEQSSSLTQLISEIEKKSQQPAAELLKDVKDTLRRCQKMKFPQPEVVSTDLKTGFKLSYCQQLKKLVTNIGDWWMECGRYGVDVTLDPETAHPKLIVSEDRKSVRRGDTKQNPLDNLERFDTELCVLGCEGFTLGRHYWEVEVGDDPSCILGVCKDSVGRKGKFKPSYGAGYWTVLCGGQRFWALTSPEIYVPPREIPQTVGILLDCEAGKVSFYDAENKSHFYTFTDTFAGKLRPFLCNQSEFPLRICPVPALK</sequence>
<dbReference type="InterPro" id="IPR000315">
    <property type="entry name" value="Znf_B-box"/>
</dbReference>
<dbReference type="PROSITE" id="PS50089">
    <property type="entry name" value="ZF_RING_2"/>
    <property type="match status" value="1"/>
</dbReference>